<proteinExistence type="predicted"/>
<evidence type="ECO:0000313" key="2">
    <source>
        <dbReference type="Proteomes" id="UP000247389"/>
    </source>
</evidence>
<reference evidence="1 2" key="1">
    <citation type="submission" date="2018-04" db="EMBL/GenBank/DDBJ databases">
        <title>Subsurface microbial communities from deep shales in Ohio and West Virginia, USA.</title>
        <authorList>
            <person name="Wrighton K."/>
        </authorList>
    </citation>
    <scope>NUCLEOTIDE SEQUENCE [LARGE SCALE GENOMIC DNA]</scope>
    <source>
        <strain evidence="1 2">MSL28</strain>
    </source>
</reference>
<accession>A0A318DYV8</accession>
<dbReference type="AlphaFoldDB" id="A0A318DYV8"/>
<comment type="caution">
    <text evidence="1">The sequence shown here is derived from an EMBL/GenBank/DDBJ whole genome shotgun (WGS) entry which is preliminary data.</text>
</comment>
<dbReference type="RefSeq" id="WP_110301095.1">
    <property type="nucleotide sequence ID" value="NZ_QICM01000026.1"/>
</dbReference>
<dbReference type="Proteomes" id="UP000247389">
    <property type="component" value="Unassembled WGS sequence"/>
</dbReference>
<dbReference type="EMBL" id="QICM01000026">
    <property type="protein sequence ID" value="PXV63084.1"/>
    <property type="molecule type" value="Genomic_DNA"/>
</dbReference>
<protein>
    <submittedName>
        <fullName evidence="1">Uncharacterized protein</fullName>
    </submittedName>
</protein>
<organism evidence="1 2">
    <name type="scientific">Halanaerobium congolense</name>
    <dbReference type="NCBI Taxonomy" id="54121"/>
    <lineage>
        <taxon>Bacteria</taxon>
        <taxon>Bacillati</taxon>
        <taxon>Bacillota</taxon>
        <taxon>Clostridia</taxon>
        <taxon>Halanaerobiales</taxon>
        <taxon>Halanaerobiaceae</taxon>
        <taxon>Halanaerobium</taxon>
    </lineage>
</organism>
<name>A0A318DYV8_9FIRM</name>
<sequence>MAKEADSVLKTIETERKIDRENNEFILGLQEYLEENNIELNFSKTADKLNQVVNNNLNTLTTYLGEFPDTNKTGIKEKEAKYILKYF</sequence>
<gene>
    <name evidence="1" type="ORF">C8C78_12621</name>
</gene>
<evidence type="ECO:0000313" key="1">
    <source>
        <dbReference type="EMBL" id="PXV63084.1"/>
    </source>
</evidence>